<dbReference type="SFLD" id="SFLDF00562">
    <property type="entry name" value="HemN-like__clustered_with_heat"/>
    <property type="match status" value="1"/>
</dbReference>
<dbReference type="InterPro" id="IPR034505">
    <property type="entry name" value="Coproporphyrinogen-III_oxidase"/>
</dbReference>
<keyword evidence="10" id="KW-0963">Cytoplasm</keyword>
<keyword evidence="6 10" id="KW-0479">Metal-binding</keyword>
<comment type="similarity">
    <text evidence="2">Belongs to the anaerobic coproporphyrinogen-III oxidase family. HemW subfamily.</text>
</comment>
<feature type="domain" description="Radical SAM core" evidence="11">
    <location>
        <begin position="4"/>
        <end position="240"/>
    </location>
</feature>
<dbReference type="InterPro" id="IPR058240">
    <property type="entry name" value="rSAM_sf"/>
</dbReference>
<name>A0ABT0Q0S9_9RHOB</name>
<dbReference type="Gene3D" id="3.20.20.70">
    <property type="entry name" value="Aldolase class I"/>
    <property type="match status" value="1"/>
</dbReference>
<dbReference type="InterPro" id="IPR013785">
    <property type="entry name" value="Aldolase_TIM"/>
</dbReference>
<evidence type="ECO:0000256" key="1">
    <source>
        <dbReference type="ARBA" id="ARBA00001966"/>
    </source>
</evidence>
<dbReference type="PANTHER" id="PTHR13932">
    <property type="entry name" value="COPROPORPHYRINIGEN III OXIDASE"/>
    <property type="match status" value="1"/>
</dbReference>
<dbReference type="SFLD" id="SFLDS00029">
    <property type="entry name" value="Radical_SAM"/>
    <property type="match status" value="1"/>
</dbReference>
<evidence type="ECO:0000256" key="10">
    <source>
        <dbReference type="RuleBase" id="RU364116"/>
    </source>
</evidence>
<comment type="caution">
    <text evidence="12">The sequence shown here is derived from an EMBL/GenBank/DDBJ whole genome shotgun (WGS) entry which is preliminary data.</text>
</comment>
<keyword evidence="9 10" id="KW-0143">Chaperone</keyword>
<dbReference type="Pfam" id="PF04055">
    <property type="entry name" value="Radical_SAM"/>
    <property type="match status" value="1"/>
</dbReference>
<sequence>MTDDWQQGGFGLYVHWPFCQAKCPYCDFNSHVSSQIDQKIWVAAYLSELDRNAPDLSGRVLNTIFFGGGTPSLMEPETVAAVIEAARKHWPVSNDLEITLEANPGSVEAGRFSGYRDAGVNRISMGIQALNDNDLRRLGRIHSVAEARAAFDIARSCFDRVSFDLIYARQDQTLSDWTAELTEALSMAVDHLSLYQLTIEDGTAFGDRYARGKLRGLPEDETAADMYLSTQEICASHGLPAYEVSNHARPGSESRHNQIYWRYGDYLGIGPGAHGRLTINGQRYATETFRMPGEWVKAVNSGSGDALRTPLSTTEQAEEYMMMSMRLSQGLDIERYTKFSGSPINSHKLSQLVDLGMVEQDGAMLRATTTGRPVLNAILRELMVG</sequence>
<evidence type="ECO:0000256" key="4">
    <source>
        <dbReference type="ARBA" id="ARBA00022617"/>
    </source>
</evidence>
<comment type="subcellular location">
    <subcellularLocation>
        <location evidence="10">Cytoplasm</location>
    </subcellularLocation>
</comment>
<keyword evidence="10" id="KW-0004">4Fe-4S</keyword>
<keyword evidence="13" id="KW-1185">Reference proteome</keyword>
<dbReference type="SFLD" id="SFLDF00288">
    <property type="entry name" value="HemN-like__clustered_with_nucl"/>
    <property type="match status" value="1"/>
</dbReference>
<dbReference type="Pfam" id="PF06969">
    <property type="entry name" value="HemN_C"/>
    <property type="match status" value="1"/>
</dbReference>
<protein>
    <recommendedName>
        <fullName evidence="3 10">Heme chaperone HemW</fullName>
    </recommendedName>
</protein>
<organism evidence="12 13">
    <name type="scientific">Ruegeria spongiae</name>
    <dbReference type="NCBI Taxonomy" id="2942209"/>
    <lineage>
        <taxon>Bacteria</taxon>
        <taxon>Pseudomonadati</taxon>
        <taxon>Pseudomonadota</taxon>
        <taxon>Alphaproteobacteria</taxon>
        <taxon>Rhodobacterales</taxon>
        <taxon>Roseobacteraceae</taxon>
        <taxon>Ruegeria</taxon>
    </lineage>
</organism>
<dbReference type="PANTHER" id="PTHR13932:SF5">
    <property type="entry name" value="RADICAL S-ADENOSYL METHIONINE DOMAIN-CONTAINING PROTEIN 1, MITOCHONDRIAL"/>
    <property type="match status" value="1"/>
</dbReference>
<accession>A0ABT0Q0S9</accession>
<proteinExistence type="inferred from homology"/>
<dbReference type="NCBIfam" id="TIGR00539">
    <property type="entry name" value="hemN_rel"/>
    <property type="match status" value="1"/>
</dbReference>
<comment type="function">
    <text evidence="10">Probably acts as a heme chaperone, transferring heme to an unknown acceptor. Binds one molecule of heme per monomer, possibly covalently. Binds 1 [4Fe-4S] cluster. The cluster is coordinated with 3 cysteines and an exchangeable S-adenosyl-L-methionine.</text>
</comment>
<dbReference type="InterPro" id="IPR006638">
    <property type="entry name" value="Elp3/MiaA/NifB-like_rSAM"/>
</dbReference>
<dbReference type="SFLD" id="SFLDG01065">
    <property type="entry name" value="anaerobic_coproporphyrinogen-I"/>
    <property type="match status" value="1"/>
</dbReference>
<dbReference type="SUPFAM" id="SSF102114">
    <property type="entry name" value="Radical SAM enzymes"/>
    <property type="match status" value="1"/>
</dbReference>
<reference evidence="12" key="1">
    <citation type="submission" date="2022-05" db="EMBL/GenBank/DDBJ databases">
        <authorList>
            <person name="Park J.-S."/>
        </authorList>
    </citation>
    <scope>NUCLEOTIDE SEQUENCE</scope>
    <source>
        <strain evidence="12">2012CJ41-6</strain>
    </source>
</reference>
<evidence type="ECO:0000313" key="13">
    <source>
        <dbReference type="Proteomes" id="UP001203880"/>
    </source>
</evidence>
<dbReference type="InterPro" id="IPR010723">
    <property type="entry name" value="HemN_C"/>
</dbReference>
<dbReference type="InterPro" id="IPR004559">
    <property type="entry name" value="HemW-like"/>
</dbReference>
<evidence type="ECO:0000256" key="5">
    <source>
        <dbReference type="ARBA" id="ARBA00022691"/>
    </source>
</evidence>
<keyword evidence="8 10" id="KW-0411">Iron-sulfur</keyword>
<evidence type="ECO:0000256" key="9">
    <source>
        <dbReference type="ARBA" id="ARBA00023186"/>
    </source>
</evidence>
<evidence type="ECO:0000256" key="2">
    <source>
        <dbReference type="ARBA" id="ARBA00006100"/>
    </source>
</evidence>
<evidence type="ECO:0000313" key="12">
    <source>
        <dbReference type="EMBL" id="MCL6283486.1"/>
    </source>
</evidence>
<dbReference type="InterPro" id="IPR007197">
    <property type="entry name" value="rSAM"/>
</dbReference>
<keyword evidence="7 10" id="KW-0408">Iron</keyword>
<evidence type="ECO:0000256" key="6">
    <source>
        <dbReference type="ARBA" id="ARBA00022723"/>
    </source>
</evidence>
<gene>
    <name evidence="12" type="primary">hemW</name>
    <name evidence="12" type="ORF">M3P21_08050</name>
</gene>
<dbReference type="RefSeq" id="WP_249708668.1">
    <property type="nucleotide sequence ID" value="NZ_JAMFMB010000008.1"/>
</dbReference>
<evidence type="ECO:0000256" key="7">
    <source>
        <dbReference type="ARBA" id="ARBA00023004"/>
    </source>
</evidence>
<dbReference type="SMART" id="SM00729">
    <property type="entry name" value="Elp3"/>
    <property type="match status" value="1"/>
</dbReference>
<keyword evidence="4 10" id="KW-0349">Heme</keyword>
<dbReference type="EMBL" id="JAMFMB010000008">
    <property type="protein sequence ID" value="MCL6283486.1"/>
    <property type="molecule type" value="Genomic_DNA"/>
</dbReference>
<dbReference type="PROSITE" id="PS51918">
    <property type="entry name" value="RADICAL_SAM"/>
    <property type="match status" value="1"/>
</dbReference>
<evidence type="ECO:0000259" key="11">
    <source>
        <dbReference type="PROSITE" id="PS51918"/>
    </source>
</evidence>
<evidence type="ECO:0000256" key="3">
    <source>
        <dbReference type="ARBA" id="ARBA00017228"/>
    </source>
</evidence>
<evidence type="ECO:0000256" key="8">
    <source>
        <dbReference type="ARBA" id="ARBA00023014"/>
    </source>
</evidence>
<comment type="cofactor">
    <cofactor evidence="1">
        <name>[4Fe-4S] cluster</name>
        <dbReference type="ChEBI" id="CHEBI:49883"/>
    </cofactor>
</comment>
<keyword evidence="5 10" id="KW-0949">S-adenosyl-L-methionine</keyword>
<dbReference type="Proteomes" id="UP001203880">
    <property type="component" value="Unassembled WGS sequence"/>
</dbReference>
<dbReference type="CDD" id="cd01335">
    <property type="entry name" value="Radical_SAM"/>
    <property type="match status" value="1"/>
</dbReference>